<keyword evidence="1 2" id="KW-0694">RNA-binding</keyword>
<keyword evidence="6" id="KW-1185">Reference proteome</keyword>
<dbReference type="SUPFAM" id="SSF54928">
    <property type="entry name" value="RNA-binding domain, RBD"/>
    <property type="match status" value="1"/>
</dbReference>
<dbReference type="SMART" id="SM00360">
    <property type="entry name" value="RRM"/>
    <property type="match status" value="1"/>
</dbReference>
<evidence type="ECO:0000256" key="3">
    <source>
        <dbReference type="SAM" id="MobiDB-lite"/>
    </source>
</evidence>
<dbReference type="InterPro" id="IPR035979">
    <property type="entry name" value="RBD_domain_sf"/>
</dbReference>
<feature type="region of interest" description="Disordered" evidence="3">
    <location>
        <begin position="85"/>
        <end position="109"/>
    </location>
</feature>
<evidence type="ECO:0000256" key="1">
    <source>
        <dbReference type="ARBA" id="ARBA00022884"/>
    </source>
</evidence>
<dbReference type="Proteomes" id="UP000294003">
    <property type="component" value="Unassembled WGS sequence"/>
</dbReference>
<accession>A0ABY0H645</accession>
<dbReference type="PROSITE" id="PS50102">
    <property type="entry name" value="RRM"/>
    <property type="match status" value="1"/>
</dbReference>
<dbReference type="EMBL" id="QJNS01000127">
    <property type="protein sequence ID" value="RYO85873.1"/>
    <property type="molecule type" value="Genomic_DNA"/>
</dbReference>
<name>A0ABY0H645_9PEZI</name>
<feature type="compositionally biased region" description="Polar residues" evidence="3">
    <location>
        <begin position="307"/>
        <end position="316"/>
    </location>
</feature>
<evidence type="ECO:0000256" key="2">
    <source>
        <dbReference type="PROSITE-ProRule" id="PRU00176"/>
    </source>
</evidence>
<feature type="compositionally biased region" description="Basic and acidic residues" evidence="3">
    <location>
        <begin position="318"/>
        <end position="332"/>
    </location>
</feature>
<organism evidence="5 6">
    <name type="scientific">Monosporascus cannonballus</name>
    <dbReference type="NCBI Taxonomy" id="155416"/>
    <lineage>
        <taxon>Eukaryota</taxon>
        <taxon>Fungi</taxon>
        <taxon>Dikarya</taxon>
        <taxon>Ascomycota</taxon>
        <taxon>Pezizomycotina</taxon>
        <taxon>Sordariomycetes</taxon>
        <taxon>Xylariomycetidae</taxon>
        <taxon>Xylariales</taxon>
        <taxon>Xylariales incertae sedis</taxon>
        <taxon>Monosporascus</taxon>
    </lineage>
</organism>
<evidence type="ECO:0000313" key="5">
    <source>
        <dbReference type="EMBL" id="RYO85873.1"/>
    </source>
</evidence>
<gene>
    <name evidence="5" type="ORF">DL762_005020</name>
</gene>
<feature type="compositionally biased region" description="Low complexity" evidence="3">
    <location>
        <begin position="95"/>
        <end position="107"/>
    </location>
</feature>
<dbReference type="InterPro" id="IPR000504">
    <property type="entry name" value="RRM_dom"/>
</dbReference>
<dbReference type="PANTHER" id="PTHR23003">
    <property type="entry name" value="RNA RECOGNITION MOTIF RRM DOMAIN CONTAINING PROTEIN"/>
    <property type="match status" value="1"/>
</dbReference>
<feature type="region of interest" description="Disordered" evidence="3">
    <location>
        <begin position="302"/>
        <end position="375"/>
    </location>
</feature>
<dbReference type="InterPro" id="IPR012677">
    <property type="entry name" value="Nucleotide-bd_a/b_plait_sf"/>
</dbReference>
<dbReference type="Gene3D" id="3.30.70.330">
    <property type="match status" value="1"/>
</dbReference>
<comment type="caution">
    <text evidence="5">The sequence shown here is derived from an EMBL/GenBank/DDBJ whole genome shotgun (WGS) entry which is preliminary data.</text>
</comment>
<feature type="domain" description="RRM" evidence="4">
    <location>
        <begin position="220"/>
        <end position="303"/>
    </location>
</feature>
<dbReference type="InterPro" id="IPR050374">
    <property type="entry name" value="RRT5_SRSF_SR"/>
</dbReference>
<dbReference type="CDD" id="cd00590">
    <property type="entry name" value="RRM_SF"/>
    <property type="match status" value="1"/>
</dbReference>
<evidence type="ECO:0000313" key="6">
    <source>
        <dbReference type="Proteomes" id="UP000294003"/>
    </source>
</evidence>
<dbReference type="Pfam" id="PF00076">
    <property type="entry name" value="RRM_1"/>
    <property type="match status" value="1"/>
</dbReference>
<proteinExistence type="predicted"/>
<sequence length="375" mass="41646">MSSETLPRQAPINTTVLKDHVRTVCSSVERVEVFGGSTSGWVSVRGRENFDAAMGLLNGGIFNGRYLFADGRNATQATVIKDLNRSLNAPPPTSAQPSPSSPAVMSPTDTEFAQWTSSTASYALSQTRDYQPHAAPYDYGGMSGWWSPEAAAGNYANHPHLDVVTMEQYTYDTKYHHNAQQYQVGQDPSNCSAWHHEMADPNYRSNRPYGSTGVVHTTKRKIIIKQLPTWVPTDQVQDLIRRKTGLNADKVQQIDLPLANSSGMNRGYALVTLQNEEAASRVIRKLHGYKYDGRVLIVEHTKEGVSENESSRSQANKPHRDGRDKKERKEGPSQHSSTADKNTKSHHRSDVVIAHGSSSVFKEVDDKDKKSSRKH</sequence>
<evidence type="ECO:0000259" key="4">
    <source>
        <dbReference type="PROSITE" id="PS50102"/>
    </source>
</evidence>
<protein>
    <recommendedName>
        <fullName evidence="4">RRM domain-containing protein</fullName>
    </recommendedName>
</protein>
<reference evidence="5 6" key="1">
    <citation type="submission" date="2018-06" db="EMBL/GenBank/DDBJ databases">
        <title>Complete Genomes of Monosporascus.</title>
        <authorList>
            <person name="Robinson A.J."/>
            <person name="Natvig D.O."/>
        </authorList>
    </citation>
    <scope>NUCLEOTIDE SEQUENCE [LARGE SCALE GENOMIC DNA]</scope>
    <source>
        <strain evidence="5 6">CBS 609.92</strain>
    </source>
</reference>